<dbReference type="Proteomes" id="UP001245370">
    <property type="component" value="Unassembled WGS sequence"/>
</dbReference>
<evidence type="ECO:0000256" key="1">
    <source>
        <dbReference type="SAM" id="Phobius"/>
    </source>
</evidence>
<comment type="caution">
    <text evidence="2">The sequence shown here is derived from an EMBL/GenBank/DDBJ whole genome shotgun (WGS) entry which is preliminary data.</text>
</comment>
<protein>
    <submittedName>
        <fullName evidence="2">Uncharacterized protein</fullName>
    </submittedName>
</protein>
<proteinExistence type="predicted"/>
<organism evidence="2 4">
    <name type="scientific">Xanthobacter flavus</name>
    <dbReference type="NCBI Taxonomy" id="281"/>
    <lineage>
        <taxon>Bacteria</taxon>
        <taxon>Pseudomonadati</taxon>
        <taxon>Pseudomonadota</taxon>
        <taxon>Alphaproteobacteria</taxon>
        <taxon>Hyphomicrobiales</taxon>
        <taxon>Xanthobacteraceae</taxon>
        <taxon>Xanthobacter</taxon>
    </lineage>
</organism>
<name>A0A9W6FIX0_XANFL</name>
<feature type="transmembrane region" description="Helical" evidence="1">
    <location>
        <begin position="36"/>
        <end position="55"/>
    </location>
</feature>
<evidence type="ECO:0000313" key="3">
    <source>
        <dbReference type="EMBL" id="MDR6332158.1"/>
    </source>
</evidence>
<evidence type="ECO:0000313" key="5">
    <source>
        <dbReference type="Proteomes" id="UP001245370"/>
    </source>
</evidence>
<evidence type="ECO:0000313" key="2">
    <source>
        <dbReference type="EMBL" id="GLI22094.1"/>
    </source>
</evidence>
<evidence type="ECO:0000313" key="4">
    <source>
        <dbReference type="Proteomes" id="UP001144397"/>
    </source>
</evidence>
<feature type="transmembrane region" description="Helical" evidence="1">
    <location>
        <begin position="75"/>
        <end position="94"/>
    </location>
</feature>
<dbReference type="GeneID" id="95762556"/>
<feature type="transmembrane region" description="Helical" evidence="1">
    <location>
        <begin position="6"/>
        <end position="24"/>
    </location>
</feature>
<keyword evidence="1" id="KW-1133">Transmembrane helix</keyword>
<dbReference type="AlphaFoldDB" id="A0A9W6FIX0"/>
<dbReference type="EMBL" id="JAVDPY010000001">
    <property type="protein sequence ID" value="MDR6332158.1"/>
    <property type="molecule type" value="Genomic_DNA"/>
</dbReference>
<gene>
    <name evidence="3" type="ORF">GGQ86_000605</name>
    <name evidence="2" type="ORF">XFLAVUS301_17680</name>
</gene>
<dbReference type="RefSeq" id="WP_281807110.1">
    <property type="nucleotide sequence ID" value="NZ_BSDO01000002.1"/>
</dbReference>
<keyword evidence="1" id="KW-0812">Transmembrane</keyword>
<reference evidence="2" key="1">
    <citation type="submission" date="2022-12" db="EMBL/GenBank/DDBJ databases">
        <title>Reference genome sequencing for broad-spectrum identification of bacterial and archaeal isolates by mass spectrometry.</title>
        <authorList>
            <person name="Sekiguchi Y."/>
            <person name="Tourlousse D.M."/>
        </authorList>
    </citation>
    <scope>NUCLEOTIDE SEQUENCE</scope>
    <source>
        <strain evidence="2">301</strain>
    </source>
</reference>
<reference evidence="3 5" key="2">
    <citation type="submission" date="2023-07" db="EMBL/GenBank/DDBJ databases">
        <title>Genomic Encyclopedia of Type Strains, Phase IV (KMG-IV): sequencing the most valuable type-strain genomes for metagenomic binning, comparative biology and taxonomic classification.</title>
        <authorList>
            <person name="Goeker M."/>
        </authorList>
    </citation>
    <scope>NUCLEOTIDE SEQUENCE [LARGE SCALE GENOMIC DNA]</scope>
    <source>
        <strain evidence="3 5">DSM 338</strain>
    </source>
</reference>
<accession>A0A9W6FIX0</accession>
<dbReference type="EMBL" id="BSDO01000002">
    <property type="protein sequence ID" value="GLI22094.1"/>
    <property type="molecule type" value="Genomic_DNA"/>
</dbReference>
<keyword evidence="1" id="KW-0472">Membrane</keyword>
<keyword evidence="5" id="KW-1185">Reference proteome</keyword>
<dbReference type="Proteomes" id="UP001144397">
    <property type="component" value="Unassembled WGS sequence"/>
</dbReference>
<sequence>MAEFFHVIAGAALIAAIGAWVVAVRGGRAALAAERATGRPVGVGSYLLLAFWPFAVGRSGAAEDVDRVRSGKAAIAFFVSLTVAIAAISAYTNLTFKRDHAAPAGATPSVPAPAPSKS</sequence>